<evidence type="ECO:0000313" key="3">
    <source>
        <dbReference type="Proteomes" id="UP000192140"/>
    </source>
</evidence>
<comment type="caution">
    <text evidence="2">The sequence shown here is derived from an EMBL/GenBank/DDBJ whole genome shotgun (WGS) entry which is preliminary data.</text>
</comment>
<feature type="domain" description="Glyoxalase-like" evidence="1">
    <location>
        <begin position="7"/>
        <end position="192"/>
    </location>
</feature>
<dbReference type="InterPro" id="IPR025870">
    <property type="entry name" value="Glyoxalase-like_dom"/>
</dbReference>
<gene>
    <name evidence="2" type="ORF">AGR7A_Cc200245</name>
</gene>
<dbReference type="Pfam" id="PF13468">
    <property type="entry name" value="Glyoxalase_3"/>
    <property type="match status" value="1"/>
</dbReference>
<sequence length="289" mass="30625">MANRNSVDHLVLPVQSLAVAKDRLELLGFTVAPEALHPFGTQNACVFFADGTYLEPLAIADPAKYNDSVNRRDVFTGRDRAFRQRHGEDGFSALVARSESAIADHDRFSASGFSAGDIFEFSRPVRMPDGSQSEAAFRLAFAASGAASDFFLFSCQRLQALPSDRAALERHANGASGLSEIVLFSGGDPNAVRLIETVFACEEEMSPDGDILFATGNARIRLNQKPAFSESLLNPPNGLHGAGIVFSVDDLAVTEAVLAANGVSSAEAGGRLVVSAAPGQGVAFAFEEK</sequence>
<organism evidence="2 3">
    <name type="scientific">Agrobacterium deltaense NCPPB 1641</name>
    <dbReference type="NCBI Taxonomy" id="1183425"/>
    <lineage>
        <taxon>Bacteria</taxon>
        <taxon>Pseudomonadati</taxon>
        <taxon>Pseudomonadota</taxon>
        <taxon>Alphaproteobacteria</taxon>
        <taxon>Hyphomicrobiales</taxon>
        <taxon>Rhizobiaceae</taxon>
        <taxon>Rhizobium/Agrobacterium group</taxon>
        <taxon>Agrobacterium</taxon>
    </lineage>
</organism>
<evidence type="ECO:0000313" key="2">
    <source>
        <dbReference type="EMBL" id="CVI55409.1"/>
    </source>
</evidence>
<reference evidence="2" key="1">
    <citation type="submission" date="2016-01" db="EMBL/GenBank/DDBJ databases">
        <authorList>
            <person name="Regsiter A."/>
            <person name="william w."/>
        </authorList>
    </citation>
    <scope>NUCLEOTIDE SEQUENCE</scope>
    <source>
        <strain evidence="2">NCPPB 1641</strain>
    </source>
</reference>
<name>A0A1S7TLD6_9HYPH</name>
<dbReference type="Gene3D" id="3.10.180.10">
    <property type="entry name" value="2,3-Dihydroxybiphenyl 1,2-Dioxygenase, domain 1"/>
    <property type="match status" value="1"/>
</dbReference>
<dbReference type="EMBL" id="FCNP01000013">
    <property type="protein sequence ID" value="CVI55409.1"/>
    <property type="molecule type" value="Genomic_DNA"/>
</dbReference>
<dbReference type="RefSeq" id="WP_080852126.1">
    <property type="nucleotide sequence ID" value="NZ_LT009775.1"/>
</dbReference>
<proteinExistence type="predicted"/>
<dbReference type="Proteomes" id="UP000192140">
    <property type="component" value="Unassembled WGS sequence"/>
</dbReference>
<accession>A0A1S7TLD6</accession>
<evidence type="ECO:0000259" key="1">
    <source>
        <dbReference type="Pfam" id="PF13468"/>
    </source>
</evidence>
<keyword evidence="3" id="KW-1185">Reference proteome</keyword>
<dbReference type="InterPro" id="IPR029068">
    <property type="entry name" value="Glyas_Bleomycin-R_OHBP_Dase"/>
</dbReference>
<protein>
    <recommendedName>
        <fullName evidence="1">Glyoxalase-like domain-containing protein</fullName>
    </recommendedName>
</protein>
<dbReference type="AlphaFoldDB" id="A0A1S7TLD6"/>